<dbReference type="GO" id="GO:0046961">
    <property type="term" value="F:proton-transporting ATPase activity, rotational mechanism"/>
    <property type="evidence" value="ECO:0007669"/>
    <property type="project" value="InterPro"/>
</dbReference>
<comment type="subunit">
    <text evidence="6">V-ATPase is a heteromultimeric enzyme composed of a peripheral catalytic V1 complex (components A to H) attached to an integral membrane V0 proton pore complex.</text>
</comment>
<comment type="function">
    <text evidence="5">Subunit of the V1 complex of vacuolar(H+)-ATPase (V-ATPase), a multisubunit enzyme composed of a peripheral complex (V1) that hydrolyzes ATP and a membrane integral complex (V0) that translocates protons. V-ATPase is responsible for acidifying and maintaining the pH of intracellular compartments. Subunit C is necessary for the assembly of the catalytic sector of the enzyme and is likely to have a specific function in its catalytic activity. Reversibly leaves the enzyme after glucose depletion, causing the catalytic subcomplex V1 to detach from the V0 section.</text>
</comment>
<dbReference type="AlphaFoldDB" id="A0A8H7UXQ9"/>
<dbReference type="Gene3D" id="1.20.1460.10">
    <property type="entry name" value="subunit c (vma5p) of the yeast v-atpase, domain 2"/>
    <property type="match status" value="1"/>
</dbReference>
<dbReference type="Gene3D" id="3.30.70.100">
    <property type="match status" value="1"/>
</dbReference>
<evidence type="ECO:0000256" key="6">
    <source>
        <dbReference type="RuleBase" id="RU364010"/>
    </source>
</evidence>
<dbReference type="Gene3D" id="3.30.70.1180">
    <property type="entry name" value="Vacuolar atp synthase subunit c, domain 1"/>
    <property type="match status" value="1"/>
</dbReference>
<dbReference type="Proteomes" id="UP000603453">
    <property type="component" value="Unassembled WGS sequence"/>
</dbReference>
<dbReference type="InterPro" id="IPR004907">
    <property type="entry name" value="ATPase_V1-cplx_csu"/>
</dbReference>
<keyword evidence="2 6" id="KW-0813">Transport</keyword>
<name>A0A8H7UXQ9_9FUNG</name>
<dbReference type="SUPFAM" id="SSF118203">
    <property type="entry name" value="Vacuolar ATP synthase subunit C"/>
    <property type="match status" value="1"/>
</dbReference>
<evidence type="ECO:0000256" key="5">
    <source>
        <dbReference type="ARBA" id="ARBA00053565"/>
    </source>
</evidence>
<dbReference type="PANTHER" id="PTHR10137">
    <property type="entry name" value="V-TYPE PROTON ATPASE SUBUNIT C"/>
    <property type="match status" value="1"/>
</dbReference>
<accession>A0A8H7UXQ9</accession>
<evidence type="ECO:0000313" key="8">
    <source>
        <dbReference type="Proteomes" id="UP000603453"/>
    </source>
</evidence>
<dbReference type="FunFam" id="3.30.70.100:FF:000002">
    <property type="entry name" value="V-type proton ATPase subunit C"/>
    <property type="match status" value="1"/>
</dbReference>
<evidence type="ECO:0000256" key="3">
    <source>
        <dbReference type="ARBA" id="ARBA00022781"/>
    </source>
</evidence>
<comment type="function">
    <text evidence="6">Subunit of the V1 complex of vacuolar(H+)-ATPase (V-ATPase), a multisubunit enzyme composed of a peripheral complex (V1) that hydrolyzes ATP and a membrane integral complex (V0) that translocates protons. V-ATPase is responsible for acidifying and maintaining the pH of intracellular compartments and in some cell types, is targeted to the plasma membrane, where it is responsible for acidifying the extracellular environment. Subunit C is necessary for the assembly of the catalytic sector of the enzyme and is likely to have a specific function in its catalytic activity.</text>
</comment>
<evidence type="ECO:0000256" key="1">
    <source>
        <dbReference type="ARBA" id="ARBA00006138"/>
    </source>
</evidence>
<dbReference type="Pfam" id="PF03223">
    <property type="entry name" value="V-ATPase_C"/>
    <property type="match status" value="1"/>
</dbReference>
<gene>
    <name evidence="7" type="ORF">INT47_002989</name>
</gene>
<dbReference type="CDD" id="cd14785">
    <property type="entry name" value="V-ATPase_C"/>
    <property type="match status" value="1"/>
</dbReference>
<evidence type="ECO:0000313" key="7">
    <source>
        <dbReference type="EMBL" id="KAG2197962.1"/>
    </source>
</evidence>
<keyword evidence="8" id="KW-1185">Reference proteome</keyword>
<evidence type="ECO:0000256" key="2">
    <source>
        <dbReference type="ARBA" id="ARBA00022448"/>
    </source>
</evidence>
<dbReference type="OrthoDB" id="6605928at2759"/>
<dbReference type="PANTHER" id="PTHR10137:SF0">
    <property type="entry name" value="V-TYPE PROTON ATPASE SUBUNIT C"/>
    <property type="match status" value="1"/>
</dbReference>
<organism evidence="7 8">
    <name type="scientific">Mucor saturninus</name>
    <dbReference type="NCBI Taxonomy" id="64648"/>
    <lineage>
        <taxon>Eukaryota</taxon>
        <taxon>Fungi</taxon>
        <taxon>Fungi incertae sedis</taxon>
        <taxon>Mucoromycota</taxon>
        <taxon>Mucoromycotina</taxon>
        <taxon>Mucoromycetes</taxon>
        <taxon>Mucorales</taxon>
        <taxon>Mucorineae</taxon>
        <taxon>Mucoraceae</taxon>
        <taxon>Mucor</taxon>
    </lineage>
</organism>
<keyword evidence="3 6" id="KW-0375">Hydrogen ion transport</keyword>
<protein>
    <recommendedName>
        <fullName evidence="6">V-type proton ATPase subunit C</fullName>
    </recommendedName>
</protein>
<comment type="caution">
    <text evidence="7">The sequence shown here is derived from an EMBL/GenBank/DDBJ whole genome shotgun (WGS) entry which is preliminary data.</text>
</comment>
<keyword evidence="4 6" id="KW-0406">Ion transport</keyword>
<proteinExistence type="inferred from homology"/>
<reference evidence="7" key="1">
    <citation type="submission" date="2020-12" db="EMBL/GenBank/DDBJ databases">
        <title>Metabolic potential, ecology and presence of endohyphal bacteria is reflected in genomic diversity of Mucoromycotina.</title>
        <authorList>
            <person name="Muszewska A."/>
            <person name="Okrasinska A."/>
            <person name="Steczkiewicz K."/>
            <person name="Drgas O."/>
            <person name="Orlowska M."/>
            <person name="Perlinska-Lenart U."/>
            <person name="Aleksandrzak-Piekarczyk T."/>
            <person name="Szatraj K."/>
            <person name="Zielenkiewicz U."/>
            <person name="Pilsyk S."/>
            <person name="Malc E."/>
            <person name="Mieczkowski P."/>
            <person name="Kruszewska J.S."/>
            <person name="Biernat P."/>
            <person name="Pawlowska J."/>
        </authorList>
    </citation>
    <scope>NUCLEOTIDE SEQUENCE</scope>
    <source>
        <strain evidence="7">WA0000017839</strain>
    </source>
</reference>
<dbReference type="EMBL" id="JAEPRD010000119">
    <property type="protein sequence ID" value="KAG2197962.1"/>
    <property type="molecule type" value="Genomic_DNA"/>
</dbReference>
<evidence type="ECO:0000256" key="4">
    <source>
        <dbReference type="ARBA" id="ARBA00023065"/>
    </source>
</evidence>
<dbReference type="GO" id="GO:0000221">
    <property type="term" value="C:vacuolar proton-transporting V-type ATPase, V1 domain"/>
    <property type="evidence" value="ECO:0007669"/>
    <property type="project" value="TreeGrafter"/>
</dbReference>
<comment type="similarity">
    <text evidence="1 6">Belongs to the V-ATPase C subunit family.</text>
</comment>
<dbReference type="InterPro" id="IPR036132">
    <property type="entry name" value="Vac_ATP_synth_c_sf"/>
</dbReference>
<sequence length="382" mass="44291">MKYTFISVPALGDKQNTFLNIKAKLTEYAQTYQFNIPEFKIGTLDALVVLSDDLVKYDTVFEQSVNKMADMLNTLLRGQQVNLQDQLLVNDKSIDQYITTFQWNTMKYRTDKSLQETTATLSQEVTAIDNIMKTKMNVYTQNKNSLQTLQRKQTGNLSVRNLNGIVKKQHCVLNSDFLTTLIVAVPKALYKQWNNKYETLTDMVVPRSSVKIAEDEEFGLFTVTVFQRAVDEFAHKAREERFIPRDFTYDEDALQTQHRELEEASATEREQQSELLRLTKTNFGEIFASWLHLKALRVFVESVLRYGLPPDFASVTISPKPKFDKKVDEIMVAQYGRLGGVHGQSFKNDNQEELLDHDLQSVNDSSYRPYVQFELDFDYERR</sequence>